<dbReference type="PANTHER" id="PTHR33395:SF22">
    <property type="entry name" value="REVERSE TRANSCRIPTASE DOMAIN-CONTAINING PROTEIN"/>
    <property type="match status" value="1"/>
</dbReference>
<keyword evidence="3" id="KW-0808">Transferase</keyword>
<dbReference type="Pfam" id="PF14529">
    <property type="entry name" value="Exo_endo_phos_2"/>
    <property type="match status" value="1"/>
</dbReference>
<dbReference type="GO" id="GO:0031012">
    <property type="term" value="C:extracellular matrix"/>
    <property type="evidence" value="ECO:0007669"/>
    <property type="project" value="TreeGrafter"/>
</dbReference>
<feature type="domain" description="Reverse transcriptase" evidence="1">
    <location>
        <begin position="194"/>
        <end position="294"/>
    </location>
</feature>
<reference evidence="4" key="1">
    <citation type="journal article" date="2017" name="bioRxiv">
        <title>Comparative analysis of the genomes of Stylophora pistillata and Acropora digitifera provides evidence for extensive differences between species of corals.</title>
        <authorList>
            <person name="Voolstra C.R."/>
            <person name="Li Y."/>
            <person name="Liew Y.J."/>
            <person name="Baumgarten S."/>
            <person name="Zoccola D."/>
            <person name="Flot J.-F."/>
            <person name="Tambutte S."/>
            <person name="Allemand D."/>
            <person name="Aranda M."/>
        </authorList>
    </citation>
    <scope>NUCLEOTIDE SEQUENCE [LARGE SCALE GENOMIC DNA]</scope>
</reference>
<sequence length="342" mass="38950">MFIVATRTEEDRRGGGVLIAIRDNMSSLRRRDIETNCELVVAEVNPTKANKFLLYGFYRPPSTNSEYLLELKQSLSHEELNTPLFLCGDFNFPDIHWNFEAAPGLDNLPNMFCDIVSVTFLTQMNHSTTRITDNAENILDLVFTNQPERVCEMETFDCQFATDHLELAFLIKTKVKRERLVRYSYDFKKANFDALRQALSVTSLDLGFDESDVDQGVPQGSLLGPALFVLFINDMPSALSHSSTLALFADDAKCFRTIRSYADCALLQDEIDKLVDWSNNWKLAFNVDKCSLCTVTRKRSPIICNYRMGEKALSRVRAQRDLGVLMSDTASFNDHIQAQMRD</sequence>
<proteinExistence type="predicted"/>
<dbReference type="InterPro" id="IPR000477">
    <property type="entry name" value="RT_dom"/>
</dbReference>
<dbReference type="Pfam" id="PF00078">
    <property type="entry name" value="RVT_1"/>
    <property type="match status" value="1"/>
</dbReference>
<gene>
    <name evidence="3" type="ORF">AWC38_SpisGene20557</name>
</gene>
<dbReference type="STRING" id="50429.A0A2B4RC54"/>
<protein>
    <submittedName>
        <fullName evidence="3">Putative RNA-directed DNA polymerase from transposon X-element</fullName>
    </submittedName>
</protein>
<dbReference type="SUPFAM" id="SSF56219">
    <property type="entry name" value="DNase I-like"/>
    <property type="match status" value="1"/>
</dbReference>
<keyword evidence="3" id="KW-0548">Nucleotidyltransferase</keyword>
<organism evidence="3 4">
    <name type="scientific">Stylophora pistillata</name>
    <name type="common">Smooth cauliflower coral</name>
    <dbReference type="NCBI Taxonomy" id="50429"/>
    <lineage>
        <taxon>Eukaryota</taxon>
        <taxon>Metazoa</taxon>
        <taxon>Cnidaria</taxon>
        <taxon>Anthozoa</taxon>
        <taxon>Hexacorallia</taxon>
        <taxon>Scleractinia</taxon>
        <taxon>Astrocoeniina</taxon>
        <taxon>Pocilloporidae</taxon>
        <taxon>Stylophora</taxon>
    </lineage>
</organism>
<dbReference type="GO" id="GO:0003964">
    <property type="term" value="F:RNA-directed DNA polymerase activity"/>
    <property type="evidence" value="ECO:0007669"/>
    <property type="project" value="UniProtKB-KW"/>
</dbReference>
<dbReference type="PANTHER" id="PTHR33395">
    <property type="entry name" value="TRANSCRIPTASE, PUTATIVE-RELATED-RELATED"/>
    <property type="match status" value="1"/>
</dbReference>
<evidence type="ECO:0000313" key="4">
    <source>
        <dbReference type="Proteomes" id="UP000225706"/>
    </source>
</evidence>
<feature type="domain" description="Endonuclease/exonuclease/phosphatase" evidence="2">
    <location>
        <begin position="55"/>
        <end position="165"/>
    </location>
</feature>
<evidence type="ECO:0000259" key="2">
    <source>
        <dbReference type="Pfam" id="PF14529"/>
    </source>
</evidence>
<accession>A0A2B4RC54</accession>
<name>A0A2B4RC54_STYPI</name>
<dbReference type="Proteomes" id="UP000225706">
    <property type="component" value="Unassembled WGS sequence"/>
</dbReference>
<dbReference type="InterPro" id="IPR036691">
    <property type="entry name" value="Endo/exonu/phosph_ase_sf"/>
</dbReference>
<dbReference type="AlphaFoldDB" id="A0A2B4RC54"/>
<dbReference type="Gene3D" id="3.60.10.10">
    <property type="entry name" value="Endonuclease/exonuclease/phosphatase"/>
    <property type="match status" value="1"/>
</dbReference>
<dbReference type="EMBL" id="LSMT01000670">
    <property type="protein sequence ID" value="PFX15231.1"/>
    <property type="molecule type" value="Genomic_DNA"/>
</dbReference>
<evidence type="ECO:0000259" key="1">
    <source>
        <dbReference type="Pfam" id="PF00078"/>
    </source>
</evidence>
<keyword evidence="3" id="KW-0695">RNA-directed DNA polymerase</keyword>
<comment type="caution">
    <text evidence="3">The sequence shown here is derived from an EMBL/GenBank/DDBJ whole genome shotgun (WGS) entry which is preliminary data.</text>
</comment>
<dbReference type="InterPro" id="IPR005135">
    <property type="entry name" value="Endo/exonuclease/phosphatase"/>
</dbReference>
<keyword evidence="4" id="KW-1185">Reference proteome</keyword>
<evidence type="ECO:0000313" key="3">
    <source>
        <dbReference type="EMBL" id="PFX15231.1"/>
    </source>
</evidence>